<reference evidence="3" key="1">
    <citation type="submission" date="2016-02" db="EMBL/GenBank/DDBJ databases">
        <title>Comparative genomics of biotechnologically important yeasts.</title>
        <authorList>
            <consortium name="DOE Joint Genome Institute"/>
            <person name="Riley R."/>
            <person name="Haridas S."/>
            <person name="Wolfe K.H."/>
            <person name="Lopes M.R."/>
            <person name="Hittinger C.T."/>
            <person name="Goker M."/>
            <person name="Salamov A."/>
            <person name="Wisecaver J."/>
            <person name="Long T.M."/>
            <person name="Aerts A.L."/>
            <person name="Barry K."/>
            <person name="Choi C."/>
            <person name="Clum A."/>
            <person name="Coughlan A.Y."/>
            <person name="Deshpande S."/>
            <person name="Douglass A.P."/>
            <person name="Hanson S.J."/>
            <person name="Klenk H.-P."/>
            <person name="Labutti K."/>
            <person name="Lapidus A."/>
            <person name="Lindquist E."/>
            <person name="Lipzen A."/>
            <person name="Meier-Kolthoff J.P."/>
            <person name="Ohm R.A."/>
            <person name="Otillar R.P."/>
            <person name="Pangilinan J."/>
            <person name="Peng Y."/>
            <person name="Rokas A."/>
            <person name="Rosa C.A."/>
            <person name="Scheuner C."/>
            <person name="Sibirny A.A."/>
            <person name="Slot J.C."/>
            <person name="Stielow J.B."/>
            <person name="Sun H."/>
            <person name="Kurtzman C.P."/>
            <person name="Blackwell M."/>
            <person name="Jeffries T.W."/>
            <person name="Grigoriev I.V."/>
        </authorList>
    </citation>
    <scope>NUCLEOTIDE SEQUENCE [LARGE SCALE GENOMIC DNA]</scope>
    <source>
        <strain evidence="3">NRRL Y-17796</strain>
    </source>
</reference>
<dbReference type="EMBL" id="KV453843">
    <property type="protein sequence ID" value="ODV88737.1"/>
    <property type="molecule type" value="Genomic_DNA"/>
</dbReference>
<organism evidence="2 3">
    <name type="scientific">Tortispora caseinolytica NRRL Y-17796</name>
    <dbReference type="NCBI Taxonomy" id="767744"/>
    <lineage>
        <taxon>Eukaryota</taxon>
        <taxon>Fungi</taxon>
        <taxon>Dikarya</taxon>
        <taxon>Ascomycota</taxon>
        <taxon>Saccharomycotina</taxon>
        <taxon>Trigonopsidomycetes</taxon>
        <taxon>Trigonopsidales</taxon>
        <taxon>Trigonopsidaceae</taxon>
        <taxon>Tortispora</taxon>
    </lineage>
</organism>
<dbReference type="NCBIfam" id="TIGR04336">
    <property type="entry name" value="AmmeMemoSam_B"/>
    <property type="match status" value="1"/>
</dbReference>
<evidence type="ECO:0000313" key="2">
    <source>
        <dbReference type="EMBL" id="ODV88737.1"/>
    </source>
</evidence>
<proteinExistence type="inferred from homology"/>
<name>A0A1E4TAD6_9ASCO</name>
<dbReference type="Proteomes" id="UP000095023">
    <property type="component" value="Unassembled WGS sequence"/>
</dbReference>
<accession>A0A1E4TAD6</accession>
<dbReference type="CDD" id="cd07361">
    <property type="entry name" value="MEMO_like"/>
    <property type="match status" value="1"/>
</dbReference>
<dbReference type="InterPro" id="IPR002737">
    <property type="entry name" value="MEMO1_fam"/>
</dbReference>
<gene>
    <name evidence="2" type="ORF">CANCADRAFT_3383</name>
</gene>
<protein>
    <recommendedName>
        <fullName evidence="4">AmmeMemoRadiSam system protein B</fullName>
    </recommendedName>
</protein>
<dbReference type="PANTHER" id="PTHR11060:SF0">
    <property type="entry name" value="PROTEIN MEMO1"/>
    <property type="match status" value="1"/>
</dbReference>
<dbReference type="Gene3D" id="3.40.830.10">
    <property type="entry name" value="LigB-like"/>
    <property type="match status" value="1"/>
</dbReference>
<dbReference type="Pfam" id="PF01875">
    <property type="entry name" value="Memo"/>
    <property type="match status" value="1"/>
</dbReference>
<evidence type="ECO:0000313" key="3">
    <source>
        <dbReference type="Proteomes" id="UP000095023"/>
    </source>
</evidence>
<evidence type="ECO:0000256" key="1">
    <source>
        <dbReference type="ARBA" id="ARBA00006315"/>
    </source>
</evidence>
<sequence>MLTTNSERVFVLGPAHHLYLDGCALTACKVYETPLGNLPICMEIVSALDETNEFEKMNISDDEDEHSLEMHMPFIYKKMSMHKDGIRPIIPILVGAIDTHTENMYGLLLEKYFSDPKNAFVISSDFCHWGRRFSYTGYASTPEVYDSYRLLGTAAHDPKVPIFKGIQYLDSKALEVISLVSHPLWAEYLNATRNTICGRHPISILIVAMQHAEVGPIKWLHYAQSSEVRSINESSVSYVAGFTRYIDNKKPSSESIVEPIASAGPE</sequence>
<dbReference type="OrthoDB" id="417112at2759"/>
<keyword evidence="3" id="KW-1185">Reference proteome</keyword>
<evidence type="ECO:0008006" key="4">
    <source>
        <dbReference type="Google" id="ProtNLM"/>
    </source>
</evidence>
<dbReference type="PANTHER" id="PTHR11060">
    <property type="entry name" value="PROTEIN MEMO1"/>
    <property type="match status" value="1"/>
</dbReference>
<dbReference type="AlphaFoldDB" id="A0A1E4TAD6"/>
<comment type="similarity">
    <text evidence="1">Belongs to the MEMO1 family.</text>
</comment>